<dbReference type="eggNOG" id="ENOG502SAHR">
    <property type="taxonomic scope" value="Eukaryota"/>
</dbReference>
<reference evidence="3" key="1">
    <citation type="journal article" date="2015" name="BMC Genomics">
        <title>Genomic and transcriptomic analysis of the endophytic fungus Pestalotiopsis fici reveals its lifestyle and high potential for synthesis of natural products.</title>
        <authorList>
            <person name="Wang X."/>
            <person name="Zhang X."/>
            <person name="Liu L."/>
            <person name="Xiang M."/>
            <person name="Wang W."/>
            <person name="Sun X."/>
            <person name="Che Y."/>
            <person name="Guo L."/>
            <person name="Liu G."/>
            <person name="Guo L."/>
            <person name="Wang C."/>
            <person name="Yin W.B."/>
            <person name="Stadler M."/>
            <person name="Zhang X."/>
            <person name="Liu X."/>
        </authorList>
    </citation>
    <scope>NUCLEOTIDE SEQUENCE [LARGE SCALE GENOMIC DNA]</scope>
    <source>
        <strain evidence="3">W106-1 / CGMCC3.15140</strain>
    </source>
</reference>
<feature type="compositionally biased region" description="Polar residues" evidence="1">
    <location>
        <begin position="47"/>
        <end position="69"/>
    </location>
</feature>
<dbReference type="EMBL" id="KI912113">
    <property type="protein sequence ID" value="ETS80771.1"/>
    <property type="molecule type" value="Genomic_DNA"/>
</dbReference>
<feature type="region of interest" description="Disordered" evidence="1">
    <location>
        <begin position="162"/>
        <end position="352"/>
    </location>
</feature>
<protein>
    <recommendedName>
        <fullName evidence="4">Serine/threonine-protein kinase ppk6</fullName>
    </recommendedName>
</protein>
<dbReference type="OMA" id="EWDAWDD"/>
<feature type="region of interest" description="Disordered" evidence="1">
    <location>
        <begin position="1"/>
        <end position="34"/>
    </location>
</feature>
<name>W3X6I1_PESFW</name>
<dbReference type="STRING" id="1229662.W3X6I1"/>
<proteinExistence type="predicted"/>
<feature type="compositionally biased region" description="Polar residues" evidence="1">
    <location>
        <begin position="331"/>
        <end position="341"/>
    </location>
</feature>
<dbReference type="HOGENOM" id="CLU_022340_2_0_1"/>
<feature type="compositionally biased region" description="Acidic residues" evidence="1">
    <location>
        <begin position="88"/>
        <end position="106"/>
    </location>
</feature>
<dbReference type="RefSeq" id="XP_007835072.1">
    <property type="nucleotide sequence ID" value="XM_007836881.1"/>
</dbReference>
<dbReference type="PANTHER" id="PTHR42084:SF1">
    <property type="entry name" value="SERINE_THREONINE-PROTEIN KINASE PPK6"/>
    <property type="match status" value="1"/>
</dbReference>
<dbReference type="PANTHER" id="PTHR42084">
    <property type="entry name" value="YALI0E26631P"/>
    <property type="match status" value="1"/>
</dbReference>
<dbReference type="AlphaFoldDB" id="W3X6I1"/>
<accession>W3X6I1</accession>
<feature type="region of interest" description="Disordered" evidence="1">
    <location>
        <begin position="47"/>
        <end position="139"/>
    </location>
</feature>
<evidence type="ECO:0000313" key="2">
    <source>
        <dbReference type="EMBL" id="ETS80771.1"/>
    </source>
</evidence>
<feature type="compositionally biased region" description="Low complexity" evidence="1">
    <location>
        <begin position="228"/>
        <end position="250"/>
    </location>
</feature>
<dbReference type="InParanoid" id="W3X6I1"/>
<evidence type="ECO:0008006" key="4">
    <source>
        <dbReference type="Google" id="ProtNLM"/>
    </source>
</evidence>
<organism evidence="2 3">
    <name type="scientific">Pestalotiopsis fici (strain W106-1 / CGMCC3.15140)</name>
    <dbReference type="NCBI Taxonomy" id="1229662"/>
    <lineage>
        <taxon>Eukaryota</taxon>
        <taxon>Fungi</taxon>
        <taxon>Dikarya</taxon>
        <taxon>Ascomycota</taxon>
        <taxon>Pezizomycotina</taxon>
        <taxon>Sordariomycetes</taxon>
        <taxon>Xylariomycetidae</taxon>
        <taxon>Amphisphaeriales</taxon>
        <taxon>Sporocadaceae</taxon>
        <taxon>Pestalotiopsis</taxon>
    </lineage>
</organism>
<feature type="compositionally biased region" description="Low complexity" evidence="1">
    <location>
        <begin position="16"/>
        <end position="34"/>
    </location>
</feature>
<evidence type="ECO:0000313" key="3">
    <source>
        <dbReference type="Proteomes" id="UP000030651"/>
    </source>
</evidence>
<dbReference type="GeneID" id="19273313"/>
<dbReference type="KEGG" id="pfy:PFICI_08300"/>
<gene>
    <name evidence="2" type="ORF">PFICI_08300</name>
</gene>
<dbReference type="Proteomes" id="UP000030651">
    <property type="component" value="Unassembled WGS sequence"/>
</dbReference>
<evidence type="ECO:0000256" key="1">
    <source>
        <dbReference type="SAM" id="MobiDB-lite"/>
    </source>
</evidence>
<dbReference type="OrthoDB" id="5420391at2759"/>
<feature type="compositionally biased region" description="Polar residues" evidence="1">
    <location>
        <begin position="263"/>
        <end position="275"/>
    </location>
</feature>
<sequence length="637" mass="69272">MSADLFAAFDGPSQPPNQGQKQQQNAAQAKTQANAFSSDPFAFLSSAAQSPVVSQTQPFPSFPSTNNDPWGSFAGGQGIRQPAKAEVNDDNDDNDDDDDGWGDFETADPIAPPAPKLATAATPIPASTKPPPQNPAIQRTRIIRAPTIELMTNSLIDIPGTNVLPEEVRSPPWMRQSFDRGQKSTPPPAAKPIQPVQQPQRADPNVLFDADEFDGKVAEDDDDDFGDFETVASPAPAPAASSDLLSDDLFSPPPTARPTSTTKRMNTADLLSSLTLDAPASPYPQAPKSPAFRDRNPFPGLGLKTPTEPEPVPKNEDAKTATPLTAWPSFDNDSTKTQTARKTQKINDGWDAFDSLAEEPAASKEADTANDDWGEWDAFDNQKSEPVKAQATGSTERDDVSTWAWNAIDNPNDKSVDTKADSAPPINIPPPSVLLSIFPQLLAQANDSLFKPVSGKSTSIKNRILSDPKTVDFLRGYLLLATVAARIIAGRKQRWHRDKFLSQSMSISAAGSKGMKLAGVDKTQAIREDREAADVLDLWKEHVGRLRSAVAAANQSIKDASQQLKIPELRDNMQAQTAKGVLTAPKACVICGIKRDERLARVDFDVEDSFGEWWTEHWGHTACKRFWLKHESALRQR</sequence>
<feature type="compositionally biased region" description="Low complexity" evidence="1">
    <location>
        <begin position="116"/>
        <end position="126"/>
    </location>
</feature>
<keyword evidence="3" id="KW-1185">Reference proteome</keyword>